<keyword evidence="2" id="KW-1185">Reference proteome</keyword>
<dbReference type="RefSeq" id="XP_040633317.1">
    <property type="nucleotide sequence ID" value="XM_040771574.1"/>
</dbReference>
<proteinExistence type="predicted"/>
<evidence type="ECO:0000313" key="2">
    <source>
        <dbReference type="Proteomes" id="UP000030653"/>
    </source>
</evidence>
<name>M5GH10_DACPD</name>
<dbReference type="OMA" id="TAFYERT"/>
<gene>
    <name evidence="1" type="ORF">DACRYDRAFT_19586</name>
</gene>
<dbReference type="EMBL" id="JH795855">
    <property type="protein sequence ID" value="EJU06423.1"/>
    <property type="molecule type" value="Genomic_DNA"/>
</dbReference>
<evidence type="ECO:0000313" key="1">
    <source>
        <dbReference type="EMBL" id="EJU06423.1"/>
    </source>
</evidence>
<dbReference type="HOGENOM" id="CLU_136297_0_0_1"/>
<protein>
    <submittedName>
        <fullName evidence="1">Uncharacterized protein</fullName>
    </submittedName>
</protein>
<dbReference type="OrthoDB" id="21617at2759"/>
<dbReference type="Proteomes" id="UP000030653">
    <property type="component" value="Unassembled WGS sequence"/>
</dbReference>
<dbReference type="GeneID" id="63686636"/>
<accession>M5GH10</accession>
<dbReference type="STRING" id="1858805.M5GH10"/>
<sequence length="143" mass="16592">MTVQQALPQLYELSGDPGFLSTFKKMKGDQDRLEQKLWDERAMLVRKHEEKLKNARGKAALIRASGSLLQEETKLKQAMEMELTAFYERTVLPEWDDLVERQQDTLEKLYVPTMFRTGVETDRSRQQRIVEMLEGIVAEGDGE</sequence>
<organism evidence="1 2">
    <name type="scientific">Dacryopinax primogenitus (strain DJM 731)</name>
    <name type="common">Brown rot fungus</name>
    <dbReference type="NCBI Taxonomy" id="1858805"/>
    <lineage>
        <taxon>Eukaryota</taxon>
        <taxon>Fungi</taxon>
        <taxon>Dikarya</taxon>
        <taxon>Basidiomycota</taxon>
        <taxon>Agaricomycotina</taxon>
        <taxon>Dacrymycetes</taxon>
        <taxon>Dacrymycetales</taxon>
        <taxon>Dacrymycetaceae</taxon>
        <taxon>Dacryopinax</taxon>
    </lineage>
</organism>
<reference evidence="1 2" key="1">
    <citation type="journal article" date="2012" name="Science">
        <title>The Paleozoic origin of enzymatic lignin decomposition reconstructed from 31 fungal genomes.</title>
        <authorList>
            <person name="Floudas D."/>
            <person name="Binder M."/>
            <person name="Riley R."/>
            <person name="Barry K."/>
            <person name="Blanchette R.A."/>
            <person name="Henrissat B."/>
            <person name="Martinez A.T."/>
            <person name="Otillar R."/>
            <person name="Spatafora J.W."/>
            <person name="Yadav J.S."/>
            <person name="Aerts A."/>
            <person name="Benoit I."/>
            <person name="Boyd A."/>
            <person name="Carlson A."/>
            <person name="Copeland A."/>
            <person name="Coutinho P.M."/>
            <person name="de Vries R.P."/>
            <person name="Ferreira P."/>
            <person name="Findley K."/>
            <person name="Foster B."/>
            <person name="Gaskell J."/>
            <person name="Glotzer D."/>
            <person name="Gorecki P."/>
            <person name="Heitman J."/>
            <person name="Hesse C."/>
            <person name="Hori C."/>
            <person name="Igarashi K."/>
            <person name="Jurgens J.A."/>
            <person name="Kallen N."/>
            <person name="Kersten P."/>
            <person name="Kohler A."/>
            <person name="Kuees U."/>
            <person name="Kumar T.K.A."/>
            <person name="Kuo A."/>
            <person name="LaButti K."/>
            <person name="Larrondo L.F."/>
            <person name="Lindquist E."/>
            <person name="Ling A."/>
            <person name="Lombard V."/>
            <person name="Lucas S."/>
            <person name="Lundell T."/>
            <person name="Martin R."/>
            <person name="McLaughlin D.J."/>
            <person name="Morgenstern I."/>
            <person name="Morin E."/>
            <person name="Murat C."/>
            <person name="Nagy L.G."/>
            <person name="Nolan M."/>
            <person name="Ohm R.A."/>
            <person name="Patyshakuliyeva A."/>
            <person name="Rokas A."/>
            <person name="Ruiz-Duenas F.J."/>
            <person name="Sabat G."/>
            <person name="Salamov A."/>
            <person name="Samejima M."/>
            <person name="Schmutz J."/>
            <person name="Slot J.C."/>
            <person name="St John F."/>
            <person name="Stenlid J."/>
            <person name="Sun H."/>
            <person name="Sun S."/>
            <person name="Syed K."/>
            <person name="Tsang A."/>
            <person name="Wiebenga A."/>
            <person name="Young D."/>
            <person name="Pisabarro A."/>
            <person name="Eastwood D.C."/>
            <person name="Martin F."/>
            <person name="Cullen D."/>
            <person name="Grigoriev I.V."/>
            <person name="Hibbett D.S."/>
        </authorList>
    </citation>
    <scope>NUCLEOTIDE SEQUENCE [LARGE SCALE GENOMIC DNA]</scope>
    <source>
        <strain evidence="1 2">DJM-731 SS1</strain>
    </source>
</reference>
<dbReference type="AlphaFoldDB" id="M5GH10"/>